<accession>A0ABQ3V517</accession>
<sequence>MPARATLSRFLAALDQSTVDSLRTLFLNDLLARPLGKEEQSGGLFDWQGSHYLVYECL</sequence>
<reference evidence="1 2" key="1">
    <citation type="journal article" date="2021" name="Int. J. Syst. Evol. Microbiol.">
        <title>Reticulibacter mediterranei gen. nov., sp. nov., within the new family Reticulibacteraceae fam. nov., and Ktedonospora formicarum gen. nov., sp. nov., Ktedonobacter robiniae sp. nov., Dictyobacter formicarum sp. nov. and Dictyobacter arantiisoli sp. nov., belonging to the class Ktedonobacteria.</title>
        <authorList>
            <person name="Yabe S."/>
            <person name="Zheng Y."/>
            <person name="Wang C.M."/>
            <person name="Sakai Y."/>
            <person name="Abe K."/>
            <person name="Yokota A."/>
            <person name="Donadio S."/>
            <person name="Cavaletti L."/>
            <person name="Monciardini P."/>
        </authorList>
    </citation>
    <scope>NUCLEOTIDE SEQUENCE [LARGE SCALE GENOMIC DNA]</scope>
    <source>
        <strain evidence="1 2">SOSP1-30</strain>
    </source>
</reference>
<protein>
    <submittedName>
        <fullName evidence="1">Uncharacterized protein</fullName>
    </submittedName>
</protein>
<dbReference type="EMBL" id="BNJG01000004">
    <property type="protein sequence ID" value="GHO60052.1"/>
    <property type="molecule type" value="Genomic_DNA"/>
</dbReference>
<name>A0ABQ3V517_9CHLR</name>
<keyword evidence="2" id="KW-1185">Reference proteome</keyword>
<evidence type="ECO:0000313" key="2">
    <source>
        <dbReference type="Proteomes" id="UP000654345"/>
    </source>
</evidence>
<organism evidence="1 2">
    <name type="scientific">Ktedonobacter robiniae</name>
    <dbReference type="NCBI Taxonomy" id="2778365"/>
    <lineage>
        <taxon>Bacteria</taxon>
        <taxon>Bacillati</taxon>
        <taxon>Chloroflexota</taxon>
        <taxon>Ktedonobacteria</taxon>
        <taxon>Ktedonobacterales</taxon>
        <taxon>Ktedonobacteraceae</taxon>
        <taxon>Ktedonobacter</taxon>
    </lineage>
</organism>
<gene>
    <name evidence="1" type="ORF">KSB_85270</name>
</gene>
<proteinExistence type="predicted"/>
<comment type="caution">
    <text evidence="1">The sequence shown here is derived from an EMBL/GenBank/DDBJ whole genome shotgun (WGS) entry which is preliminary data.</text>
</comment>
<dbReference type="Proteomes" id="UP000654345">
    <property type="component" value="Unassembled WGS sequence"/>
</dbReference>
<evidence type="ECO:0000313" key="1">
    <source>
        <dbReference type="EMBL" id="GHO60052.1"/>
    </source>
</evidence>